<gene>
    <name evidence="1" type="ORF">EXN66_Car013878</name>
</gene>
<sequence length="55" mass="6601">METPLKPKLSKHEDIKWLSYEFFFPSSHFDVTSEGRELLLNMRYKIKFSTCSKTK</sequence>
<evidence type="ECO:0000313" key="1">
    <source>
        <dbReference type="EMBL" id="KAF3698197.1"/>
    </source>
</evidence>
<accession>A0A6G1Q6R3</accession>
<keyword evidence="2" id="KW-1185">Reference proteome</keyword>
<organism evidence="1 2">
    <name type="scientific">Channa argus</name>
    <name type="common">Northern snakehead</name>
    <name type="synonym">Ophicephalus argus</name>
    <dbReference type="NCBI Taxonomy" id="215402"/>
    <lineage>
        <taxon>Eukaryota</taxon>
        <taxon>Metazoa</taxon>
        <taxon>Chordata</taxon>
        <taxon>Craniata</taxon>
        <taxon>Vertebrata</taxon>
        <taxon>Euteleostomi</taxon>
        <taxon>Actinopterygii</taxon>
        <taxon>Neopterygii</taxon>
        <taxon>Teleostei</taxon>
        <taxon>Neoteleostei</taxon>
        <taxon>Acanthomorphata</taxon>
        <taxon>Anabantaria</taxon>
        <taxon>Anabantiformes</taxon>
        <taxon>Channoidei</taxon>
        <taxon>Channidae</taxon>
        <taxon>Channa</taxon>
    </lineage>
</organism>
<reference evidence="1 2" key="1">
    <citation type="submission" date="2019-02" db="EMBL/GenBank/DDBJ databases">
        <title>Opniocepnalus argus genome.</title>
        <authorList>
            <person name="Zhou C."/>
            <person name="Xiao S."/>
        </authorList>
    </citation>
    <scope>NUCLEOTIDE SEQUENCE [LARGE SCALE GENOMIC DNA]</scope>
    <source>
        <strain evidence="1">OARG1902GOOAL</strain>
        <tissue evidence="1">Muscle</tissue>
    </source>
</reference>
<reference evidence="2" key="2">
    <citation type="submission" date="2019-02" db="EMBL/GenBank/DDBJ databases">
        <title>Opniocepnalus argus Var Kimnra genome.</title>
        <authorList>
            <person name="Zhou C."/>
            <person name="Xiao S."/>
        </authorList>
    </citation>
    <scope>NUCLEOTIDE SEQUENCE [LARGE SCALE GENOMIC DNA]</scope>
</reference>
<evidence type="ECO:0000313" key="2">
    <source>
        <dbReference type="Proteomes" id="UP000503349"/>
    </source>
</evidence>
<protein>
    <submittedName>
        <fullName evidence="1">Uncharacterized protein</fullName>
    </submittedName>
</protein>
<dbReference type="EMBL" id="CM015724">
    <property type="protein sequence ID" value="KAF3698197.1"/>
    <property type="molecule type" value="Genomic_DNA"/>
</dbReference>
<name>A0A6G1Q6R3_CHAAH</name>
<dbReference type="Proteomes" id="UP000503349">
    <property type="component" value="Chromosome 13"/>
</dbReference>
<dbReference type="AlphaFoldDB" id="A0A6G1Q6R3"/>
<proteinExistence type="predicted"/>